<dbReference type="PANTHER" id="PTHR31917:SF5">
    <property type="entry name" value="OS02G0204500 PROTEIN"/>
    <property type="match status" value="1"/>
</dbReference>
<dbReference type="SMART" id="SM00743">
    <property type="entry name" value="Agenet"/>
    <property type="match status" value="2"/>
</dbReference>
<feature type="domain" description="Agenet" evidence="2">
    <location>
        <begin position="1"/>
        <end position="66"/>
    </location>
</feature>
<dbReference type="OrthoDB" id="663550at2759"/>
<dbReference type="AlphaFoldDB" id="A0A9E7JRZ3"/>
<name>A0A9E7JRZ3_9LILI</name>
<proteinExistence type="predicted"/>
<evidence type="ECO:0000313" key="4">
    <source>
        <dbReference type="Proteomes" id="UP001055439"/>
    </source>
</evidence>
<dbReference type="InterPro" id="IPR014002">
    <property type="entry name" value="Agenet_dom_plant"/>
</dbReference>
<feature type="region of interest" description="Disordered" evidence="1">
    <location>
        <begin position="252"/>
        <end position="290"/>
    </location>
</feature>
<feature type="compositionally biased region" description="Low complexity" evidence="1">
    <location>
        <begin position="267"/>
        <end position="288"/>
    </location>
</feature>
<evidence type="ECO:0000313" key="3">
    <source>
        <dbReference type="EMBL" id="URD91228.1"/>
    </source>
</evidence>
<reference evidence="3" key="1">
    <citation type="submission" date="2022-05" db="EMBL/GenBank/DDBJ databases">
        <title>The Musa troglodytarum L. genome provides insights into the mechanism of non-climacteric behaviour and enrichment of carotenoids.</title>
        <authorList>
            <person name="Wang J."/>
        </authorList>
    </citation>
    <scope>NUCLEOTIDE SEQUENCE</scope>
    <source>
        <tissue evidence="3">Leaf</tissue>
    </source>
</reference>
<dbReference type="InterPro" id="IPR008395">
    <property type="entry name" value="Agenet-like_dom"/>
</dbReference>
<protein>
    <submittedName>
        <fullName evidence="3">Agenet domain containing protein</fullName>
    </submittedName>
</protein>
<gene>
    <name evidence="3" type="ORF">MUK42_27661</name>
</gene>
<dbReference type="EMBL" id="CP097504">
    <property type="protein sequence ID" value="URD91228.1"/>
    <property type="molecule type" value="Genomic_DNA"/>
</dbReference>
<keyword evidence="4" id="KW-1185">Reference proteome</keyword>
<sequence>MRFKKGNKVEVWNRREVPSGAWSNAEIVSGNGDNYSVRYDGYPTDSSLAVDRVPGKSIRPCPPSAVGLKDLMSGDVVEVFDINSWKLAEVLMVVDKNSCLVRLIGSSRELRADKSLVRSRLSWQDNKWMMIYKDSRKENGWLLSNLSRQEKFGYRNCLPSENHGSPEKTRCIFSIGTKKRPFYSPAETCNADRRKIRAIEKDGRCQGIIAGQLIQCLDKVDAVAYPRRVLVDKCTCPSLCHGTTGLSKMVLRRGTQSSNKQKSLIRSSEPSDAESTSSSIGSCSVGSSPFRPLQNEKPQFLEDMLRYQLLWVSSSIKLVFACLPPIGVVKPKCHYSIIVFDVSVRKKAIKQTRYGYSVNILQLLIVKIFFSFQCPDVRHLRMMQDIFVRDPKRSLRDVINEFEYQNCHRVRLPWPYGFFLCLAVAGLKSLCRKENPTRFQANVDMLMVTCNCSCWIGGDSLRDEEECGYVSWGVQAIRIREASVHASPGSGFVSPLRPHVRWNPWQRSTRASVSQAARHVFDGMPLREPRPVVKERAQHLGCSCCEASVGRLSSVAARLTTNTFHVGHVFWFDSCRGEGLVGLLFSDPLGAPLQPEMEGEIAV</sequence>
<organism evidence="3 4">
    <name type="scientific">Musa troglodytarum</name>
    <name type="common">fe'i banana</name>
    <dbReference type="NCBI Taxonomy" id="320322"/>
    <lineage>
        <taxon>Eukaryota</taxon>
        <taxon>Viridiplantae</taxon>
        <taxon>Streptophyta</taxon>
        <taxon>Embryophyta</taxon>
        <taxon>Tracheophyta</taxon>
        <taxon>Spermatophyta</taxon>
        <taxon>Magnoliopsida</taxon>
        <taxon>Liliopsida</taxon>
        <taxon>Zingiberales</taxon>
        <taxon>Musaceae</taxon>
        <taxon>Musa</taxon>
    </lineage>
</organism>
<dbReference type="PANTHER" id="PTHR31917">
    <property type="entry name" value="AGENET DOMAIN-CONTAINING PROTEIN-RELATED"/>
    <property type="match status" value="1"/>
</dbReference>
<feature type="compositionally biased region" description="Polar residues" evidence="1">
    <location>
        <begin position="254"/>
        <end position="266"/>
    </location>
</feature>
<evidence type="ECO:0000256" key="1">
    <source>
        <dbReference type="SAM" id="MobiDB-lite"/>
    </source>
</evidence>
<dbReference type="Proteomes" id="UP001055439">
    <property type="component" value="Chromosome 2"/>
</dbReference>
<feature type="domain" description="Agenet" evidence="2">
    <location>
        <begin position="69"/>
        <end position="125"/>
    </location>
</feature>
<dbReference type="Pfam" id="PF05641">
    <property type="entry name" value="Agenet"/>
    <property type="match status" value="1"/>
</dbReference>
<accession>A0A9E7JRZ3</accession>
<evidence type="ECO:0000259" key="2">
    <source>
        <dbReference type="SMART" id="SM00743"/>
    </source>
</evidence>